<reference evidence="2" key="1">
    <citation type="submission" date="2013-02" db="EMBL/GenBank/DDBJ databases">
        <title>The Genome Sequence of Plasmodium falciparum Santa Lucia.</title>
        <authorList>
            <consortium name="The Broad Institute Genome Sequencing Platform"/>
            <consortium name="The Broad Institute Genome Sequencing Center for Infectious Disease"/>
            <person name="Neafsey D."/>
            <person name="Cheeseman I."/>
            <person name="Volkman S."/>
            <person name="Adams J."/>
            <person name="Walker B."/>
            <person name="Young S.K."/>
            <person name="Zeng Q."/>
            <person name="Gargeya S."/>
            <person name="Fitzgerald M."/>
            <person name="Haas B."/>
            <person name="Abouelleil A."/>
            <person name="Alvarado L."/>
            <person name="Arachchi H.M."/>
            <person name="Berlin A.M."/>
            <person name="Chapman S.B."/>
            <person name="Dewar J."/>
            <person name="Goldberg J."/>
            <person name="Griggs A."/>
            <person name="Gujja S."/>
            <person name="Hansen M."/>
            <person name="Howarth C."/>
            <person name="Imamovic A."/>
            <person name="Larimer J."/>
            <person name="McCowan C."/>
            <person name="Murphy C."/>
            <person name="Neiman D."/>
            <person name="Pearson M."/>
            <person name="Priest M."/>
            <person name="Roberts A."/>
            <person name="Saif S."/>
            <person name="Shea T."/>
            <person name="Sisk P."/>
            <person name="Sykes S."/>
            <person name="Wortman J."/>
            <person name="Nusbaum C."/>
            <person name="Birren B."/>
        </authorList>
    </citation>
    <scope>NUCLEOTIDE SEQUENCE [LARGE SCALE GENOMIC DNA]</scope>
    <source>
        <strain evidence="2">Santa Lucia</strain>
    </source>
</reference>
<keyword evidence="1" id="KW-0812">Transmembrane</keyword>
<feature type="transmembrane region" description="Helical" evidence="1">
    <location>
        <begin position="67"/>
        <end position="86"/>
    </location>
</feature>
<keyword evidence="1" id="KW-1133">Transmembrane helix</keyword>
<proteinExistence type="predicted"/>
<name>W7FP49_PLAFA</name>
<evidence type="ECO:0000313" key="2">
    <source>
        <dbReference type="EMBL" id="EUT91215.1"/>
    </source>
</evidence>
<dbReference type="EMBL" id="KE123478">
    <property type="protein sequence ID" value="EUT91215.1"/>
    <property type="molecule type" value="Genomic_DNA"/>
</dbReference>
<sequence length="99" mass="12848">MLFYYNEHFFFDKAKWKDSKNNYNIVTNKKIKTLYQFMIHIKEIQTFFYYYDDKYYTFKKRKKNYNIMFLLLFIYEYTLLSILYLYRKSEMMNLHFWFL</sequence>
<keyword evidence="1" id="KW-0472">Membrane</keyword>
<protein>
    <submittedName>
        <fullName evidence="2">Uncharacterized protein</fullName>
    </submittedName>
</protein>
<dbReference type="AlphaFoldDB" id="W7FP49"/>
<gene>
    <name evidence="2" type="ORF">PFAG_00813</name>
</gene>
<organism evidence="2">
    <name type="scientific">Plasmodium falciparum Santa Lucia</name>
    <dbReference type="NCBI Taxonomy" id="478859"/>
    <lineage>
        <taxon>Eukaryota</taxon>
        <taxon>Sar</taxon>
        <taxon>Alveolata</taxon>
        <taxon>Apicomplexa</taxon>
        <taxon>Aconoidasida</taxon>
        <taxon>Haemosporida</taxon>
        <taxon>Plasmodiidae</taxon>
        <taxon>Plasmodium</taxon>
        <taxon>Plasmodium (Laverania)</taxon>
    </lineage>
</organism>
<dbReference type="Proteomes" id="UP000030666">
    <property type="component" value="Unassembled WGS sequence"/>
</dbReference>
<evidence type="ECO:0000256" key="1">
    <source>
        <dbReference type="SAM" id="Phobius"/>
    </source>
</evidence>
<accession>W7FP49</accession>